<feature type="region of interest" description="Disordered" evidence="1">
    <location>
        <begin position="155"/>
        <end position="175"/>
    </location>
</feature>
<evidence type="ECO:0000313" key="3">
    <source>
        <dbReference type="Proteomes" id="UP001516023"/>
    </source>
</evidence>
<organism evidence="2 3">
    <name type="scientific">Cyclotella cryptica</name>
    <dbReference type="NCBI Taxonomy" id="29204"/>
    <lineage>
        <taxon>Eukaryota</taxon>
        <taxon>Sar</taxon>
        <taxon>Stramenopiles</taxon>
        <taxon>Ochrophyta</taxon>
        <taxon>Bacillariophyta</taxon>
        <taxon>Coscinodiscophyceae</taxon>
        <taxon>Thalassiosirophycidae</taxon>
        <taxon>Stephanodiscales</taxon>
        <taxon>Stephanodiscaceae</taxon>
        <taxon>Cyclotella</taxon>
    </lineage>
</organism>
<comment type="caution">
    <text evidence="2">The sequence shown here is derived from an EMBL/GenBank/DDBJ whole genome shotgun (WGS) entry which is preliminary data.</text>
</comment>
<protein>
    <submittedName>
        <fullName evidence="2">Uncharacterized protein</fullName>
    </submittedName>
</protein>
<proteinExistence type="predicted"/>
<evidence type="ECO:0000313" key="2">
    <source>
        <dbReference type="EMBL" id="KAL3779276.1"/>
    </source>
</evidence>
<dbReference type="EMBL" id="JABMIG020000396">
    <property type="protein sequence ID" value="KAL3779276.1"/>
    <property type="molecule type" value="Genomic_DNA"/>
</dbReference>
<feature type="region of interest" description="Disordered" evidence="1">
    <location>
        <begin position="101"/>
        <end position="135"/>
    </location>
</feature>
<name>A0ABD3NV53_9STRA</name>
<keyword evidence="3" id="KW-1185">Reference proteome</keyword>
<gene>
    <name evidence="2" type="ORF">HJC23_008628</name>
</gene>
<evidence type="ECO:0000256" key="1">
    <source>
        <dbReference type="SAM" id="MobiDB-lite"/>
    </source>
</evidence>
<feature type="non-terminal residue" evidence="2">
    <location>
        <position position="1"/>
    </location>
</feature>
<accession>A0ABD3NV53</accession>
<sequence>SKLFFTIGTSSVASSCPTKAEKSCTTLGATAVKSSPLDSDAILNEHALEFSSMRSTPLSKSSRSTVTAPFSDETSVTASTNATKSVVVSCILHWSFSSTISETTNPEQSPFVEATPTHRERNKPANPMAKRGNSIPTMTAAEDDSIVLSSLFVPPSSGFSAPSRLTSEEGACEGR</sequence>
<dbReference type="AlphaFoldDB" id="A0ABD3NV53"/>
<dbReference type="Proteomes" id="UP001516023">
    <property type="component" value="Unassembled WGS sequence"/>
</dbReference>
<reference evidence="2 3" key="1">
    <citation type="journal article" date="2020" name="G3 (Bethesda)">
        <title>Improved Reference Genome for Cyclotella cryptica CCMP332, a Model for Cell Wall Morphogenesis, Salinity Adaptation, and Lipid Production in Diatoms (Bacillariophyta).</title>
        <authorList>
            <person name="Roberts W.R."/>
            <person name="Downey K.M."/>
            <person name="Ruck E.C."/>
            <person name="Traller J.C."/>
            <person name="Alverson A.J."/>
        </authorList>
    </citation>
    <scope>NUCLEOTIDE SEQUENCE [LARGE SCALE GENOMIC DNA]</scope>
    <source>
        <strain evidence="2 3">CCMP332</strain>
    </source>
</reference>
<feature type="region of interest" description="Disordered" evidence="1">
    <location>
        <begin position="54"/>
        <end position="78"/>
    </location>
</feature>